<evidence type="ECO:0000313" key="2">
    <source>
        <dbReference type="Proteomes" id="UP001057402"/>
    </source>
</evidence>
<accession>A0ACB9NS38</accession>
<name>A0ACB9NS38_9MYRT</name>
<dbReference type="EMBL" id="CM042886">
    <property type="protein sequence ID" value="KAI4338374.1"/>
    <property type="molecule type" value="Genomic_DNA"/>
</dbReference>
<keyword evidence="2" id="KW-1185">Reference proteome</keyword>
<comment type="caution">
    <text evidence="1">The sequence shown here is derived from an EMBL/GenBank/DDBJ whole genome shotgun (WGS) entry which is preliminary data.</text>
</comment>
<gene>
    <name evidence="1" type="ORF">MLD38_023440</name>
</gene>
<sequence length="311" mass="35172">MSYRRAMADSLWKQAMEEKINSLLRNGTWQLVPSTLTQKLVDCRWIFRIKVHPDGTLDHCKARLVAQGFTQRPGIHFRETYSHVIKPATIRLVLTIAITCRWSMRQLNVSNHQNSKIPDIHTMYVYCKSLSTVFVKPPGPGSFDLLPHYISWVLPNASQTHLYLYGTEDIAYSVSMLSQFLRSPTVAHVQAAKRILRYLKVTASFGIPIRPTNLSRLVAYPNADWAGCPATPRSTTSYAVYISDNLPSWRSKQQPTVARSSTEVEYRALAYAAAELMWLSSLSSYLHLPLRLPLVICCDNIGATYLAANPI</sequence>
<evidence type="ECO:0000313" key="1">
    <source>
        <dbReference type="EMBL" id="KAI4338374.1"/>
    </source>
</evidence>
<organism evidence="1 2">
    <name type="scientific">Melastoma candidum</name>
    <dbReference type="NCBI Taxonomy" id="119954"/>
    <lineage>
        <taxon>Eukaryota</taxon>
        <taxon>Viridiplantae</taxon>
        <taxon>Streptophyta</taxon>
        <taxon>Embryophyta</taxon>
        <taxon>Tracheophyta</taxon>
        <taxon>Spermatophyta</taxon>
        <taxon>Magnoliopsida</taxon>
        <taxon>eudicotyledons</taxon>
        <taxon>Gunneridae</taxon>
        <taxon>Pentapetalae</taxon>
        <taxon>rosids</taxon>
        <taxon>malvids</taxon>
        <taxon>Myrtales</taxon>
        <taxon>Melastomataceae</taxon>
        <taxon>Melastomatoideae</taxon>
        <taxon>Melastomateae</taxon>
        <taxon>Melastoma</taxon>
    </lineage>
</organism>
<dbReference type="Proteomes" id="UP001057402">
    <property type="component" value="Chromosome 7"/>
</dbReference>
<proteinExistence type="predicted"/>
<protein>
    <submittedName>
        <fullName evidence="1">Uncharacterized protein</fullName>
    </submittedName>
</protein>
<reference evidence="2" key="1">
    <citation type="journal article" date="2023" name="Front. Plant Sci.">
        <title>Chromosomal-level genome assembly of Melastoma candidum provides insights into trichome evolution.</title>
        <authorList>
            <person name="Zhong Y."/>
            <person name="Wu W."/>
            <person name="Sun C."/>
            <person name="Zou P."/>
            <person name="Liu Y."/>
            <person name="Dai S."/>
            <person name="Zhou R."/>
        </authorList>
    </citation>
    <scope>NUCLEOTIDE SEQUENCE [LARGE SCALE GENOMIC DNA]</scope>
</reference>